<dbReference type="Pfam" id="PF00875">
    <property type="entry name" value="DNA_photolyase"/>
    <property type="match status" value="1"/>
</dbReference>
<dbReference type="InterPro" id="IPR006050">
    <property type="entry name" value="DNA_photolyase_N"/>
</dbReference>
<feature type="chain" id="PRO_5035919658" description="Cryptochrome DASH" evidence="9">
    <location>
        <begin position="18"/>
        <end position="703"/>
    </location>
</feature>
<evidence type="ECO:0000313" key="12">
    <source>
        <dbReference type="EMBL" id="CAG2202341.1"/>
    </source>
</evidence>
<keyword evidence="3 6" id="KW-0274">FAD</keyword>
<feature type="binding site" evidence="6">
    <location>
        <begin position="575"/>
        <end position="577"/>
    </location>
    <ligand>
        <name>FAD</name>
        <dbReference type="ChEBI" id="CHEBI:57692"/>
    </ligand>
</feature>
<dbReference type="FunFam" id="2.40.10.10:FF:000166">
    <property type="entry name" value="Trypsin"/>
    <property type="match status" value="1"/>
</dbReference>
<dbReference type="InterPro" id="IPR014729">
    <property type="entry name" value="Rossmann-like_a/b/a_fold"/>
</dbReference>
<feature type="domain" description="Photolyase/cryptochrome alpha/beta" evidence="11">
    <location>
        <begin position="175"/>
        <end position="311"/>
    </location>
</feature>
<dbReference type="AlphaFoldDB" id="A0A8S3R5K9"/>
<dbReference type="Pfam" id="PF03441">
    <property type="entry name" value="FAD_binding_7"/>
    <property type="match status" value="1"/>
</dbReference>
<dbReference type="GO" id="GO:0000719">
    <property type="term" value="P:photoreactive repair"/>
    <property type="evidence" value="ECO:0007669"/>
    <property type="project" value="TreeGrafter"/>
</dbReference>
<comment type="cofactor">
    <cofactor evidence="6 8">
        <name>FAD</name>
        <dbReference type="ChEBI" id="CHEBI:57692"/>
    </cofactor>
    <text evidence="6 8">Binds 1 FAD per subunit.</text>
</comment>
<dbReference type="GO" id="GO:0003904">
    <property type="term" value="F:deoxyribodipyrimidine photo-lyase activity"/>
    <property type="evidence" value="ECO:0007669"/>
    <property type="project" value="TreeGrafter"/>
</dbReference>
<evidence type="ECO:0000256" key="4">
    <source>
        <dbReference type="ARBA" id="ARBA00022991"/>
    </source>
</evidence>
<dbReference type="GO" id="GO:0004252">
    <property type="term" value="F:serine-type endopeptidase activity"/>
    <property type="evidence" value="ECO:0007669"/>
    <property type="project" value="InterPro"/>
</dbReference>
<dbReference type="InterPro" id="IPR014133">
    <property type="entry name" value="Cry_DASH"/>
</dbReference>
<feature type="signal peptide" evidence="9">
    <location>
        <begin position="1"/>
        <end position="17"/>
    </location>
</feature>
<feature type="site" description="Electron transfer via tryptophanyl radical" evidence="7">
    <location>
        <position position="544"/>
    </location>
</feature>
<dbReference type="GO" id="GO:0003684">
    <property type="term" value="F:damaged DNA binding"/>
    <property type="evidence" value="ECO:0007669"/>
    <property type="project" value="TreeGrafter"/>
</dbReference>
<dbReference type="Gene3D" id="1.10.579.10">
    <property type="entry name" value="DNA Cyclobutane Dipyrimidine Photolyase, subunit A, domain 3"/>
    <property type="match status" value="1"/>
</dbReference>
<evidence type="ECO:0000256" key="9">
    <source>
        <dbReference type="SAM" id="SignalP"/>
    </source>
</evidence>
<gene>
    <name evidence="12" type="ORF">MEDL_16905</name>
</gene>
<dbReference type="SMART" id="SM00020">
    <property type="entry name" value="Tryp_SPc"/>
    <property type="match status" value="1"/>
</dbReference>
<evidence type="ECO:0000256" key="8">
    <source>
        <dbReference type="RuleBase" id="RU367151"/>
    </source>
</evidence>
<dbReference type="InterPro" id="IPR036155">
    <property type="entry name" value="Crypto/Photolyase_N_sf"/>
</dbReference>
<dbReference type="PROSITE" id="PS00134">
    <property type="entry name" value="TRYPSIN_HIS"/>
    <property type="match status" value="1"/>
</dbReference>
<dbReference type="Pfam" id="PF00089">
    <property type="entry name" value="Trypsin"/>
    <property type="match status" value="1"/>
</dbReference>
<dbReference type="PRINTS" id="PR00147">
    <property type="entry name" value="DNAPHOTLYASE"/>
</dbReference>
<keyword evidence="13" id="KW-1185">Reference proteome</keyword>
<keyword evidence="2 6" id="KW-0285">Flavoprotein</keyword>
<sequence>MMIKILAICMLLGLTVGYRLKSRFLQNRLRPRYGPMSIVGGTDAYENSVPWQVSIKSSDYNHFCGGSLVRGKNGLAVVTAAHCVSDGTQASSIQVVVGRHSLAQQSESEKTYQVSEIKNHPQYNADTFDNDIAVLFVQGEISETEQVGPIQLPKEDSSVFNGQECLISGWGALKEGVTSWGEGCARADKPGVYADALSWAFKNADFVVPLYCFDPRHYKGTWHFNLPKTGSHRLKFLLESVSDLRNTLRLKGSNLIVRMGKPEVIVPELVKTLSDVQNLVFHEEVTYEELKVEKALNHSGIDVKTFWGHTLYHKSDLSFSVNNLPDVYTQFRKSVEAKCPVRKIIDVDDVKPVPEGLEEGQIPTMEDLGVKSVPVDPRGALNFKGGETVALDRLNHYLWETDKVATYKETRNGMIGADYSTKFSIWLAHGCISPRKIYWEIKRYEQERTANQSTYWVIFELLWRDYFRYVALKYGNQIFYEGGVQNKKIPWKQDKAMFEAWKDGRTGVPYVDANMREMAATGFMSNRGRQNVASFLTKDLKLDWRMGAEWFESLLVSFDCEVNDSLIFHLTTTIDHDVTSNYGNWLYSAGIGNDPREDRKFNMVKQGLDYDPDIDQHLLKPYYFRENTLETVVPELEKIKRWISIPCSDIAQSSLGQSQVPLGETYLNSHCQPCTRMDRQQIKKIGSKSKDFTEAKQRNGFLL</sequence>
<feature type="site" description="Electron transfer via tryptophanyl radical" evidence="7">
    <location>
        <position position="491"/>
    </location>
</feature>
<dbReference type="PANTHER" id="PTHR11455:SF22">
    <property type="entry name" value="CRYPTOCHROME DASH"/>
    <property type="match status" value="1"/>
</dbReference>
<evidence type="ECO:0000256" key="7">
    <source>
        <dbReference type="PIRSR" id="PIRSR602081-2"/>
    </source>
</evidence>
<evidence type="ECO:0000256" key="1">
    <source>
        <dbReference type="ARBA" id="ARBA00005862"/>
    </source>
</evidence>
<evidence type="ECO:0000256" key="5">
    <source>
        <dbReference type="ARBA" id="ARBA00023157"/>
    </source>
</evidence>
<feature type="site" description="Electron transfer via tryptophanyl radical" evidence="7">
    <location>
        <position position="585"/>
    </location>
</feature>
<dbReference type="Proteomes" id="UP000683360">
    <property type="component" value="Unassembled WGS sequence"/>
</dbReference>
<feature type="domain" description="Peptidase S1" evidence="10">
    <location>
        <begin position="38"/>
        <end position="197"/>
    </location>
</feature>
<dbReference type="Gene3D" id="2.40.10.10">
    <property type="entry name" value="Trypsin-like serine proteases"/>
    <property type="match status" value="1"/>
</dbReference>
<comment type="cofactor">
    <cofactor evidence="8">
        <name>(6R)-5,10-methylene-5,6,7,8-tetrahydrofolate</name>
        <dbReference type="ChEBI" id="CHEBI:15636"/>
    </cofactor>
    <text evidence="8">Binds 1 5,10-methenyltetrahydrofolate (MTHF) per subunit.</text>
</comment>
<evidence type="ECO:0000256" key="6">
    <source>
        <dbReference type="PIRSR" id="PIRSR602081-1"/>
    </source>
</evidence>
<dbReference type="Gene3D" id="3.40.50.620">
    <property type="entry name" value="HUPs"/>
    <property type="match status" value="1"/>
</dbReference>
<dbReference type="SUPFAM" id="SSF50494">
    <property type="entry name" value="Trypsin-like serine proteases"/>
    <property type="match status" value="1"/>
</dbReference>
<accession>A0A8S3R5K9</accession>
<dbReference type="InterPro" id="IPR001254">
    <property type="entry name" value="Trypsin_dom"/>
</dbReference>
<dbReference type="Gene3D" id="1.25.40.80">
    <property type="match status" value="1"/>
</dbReference>
<name>A0A8S3R5K9_MYTED</name>
<dbReference type="SUPFAM" id="SSF52425">
    <property type="entry name" value="Cryptochrome/photolyase, N-terminal domain"/>
    <property type="match status" value="1"/>
</dbReference>
<dbReference type="SUPFAM" id="SSF48173">
    <property type="entry name" value="Cryptochrome/photolyase FAD-binding domain"/>
    <property type="match status" value="1"/>
</dbReference>
<feature type="binding site" evidence="6">
    <location>
        <position position="407"/>
    </location>
    <ligand>
        <name>FAD</name>
        <dbReference type="ChEBI" id="CHEBI:57692"/>
    </ligand>
</feature>
<feature type="binding site" evidence="6">
    <location>
        <begin position="420"/>
        <end position="424"/>
    </location>
    <ligand>
        <name>FAD</name>
        <dbReference type="ChEBI" id="CHEBI:57692"/>
    </ligand>
</feature>
<dbReference type="InterPro" id="IPR005101">
    <property type="entry name" value="Cryptochr/Photolyase_FAD-bd"/>
</dbReference>
<dbReference type="PANTHER" id="PTHR11455">
    <property type="entry name" value="CRYPTOCHROME"/>
    <property type="match status" value="1"/>
</dbReference>
<evidence type="ECO:0000259" key="10">
    <source>
        <dbReference type="PROSITE" id="PS50240"/>
    </source>
</evidence>
<dbReference type="InterPro" id="IPR002081">
    <property type="entry name" value="Cryptochrome/DNA_photolyase_1"/>
</dbReference>
<evidence type="ECO:0000313" key="13">
    <source>
        <dbReference type="Proteomes" id="UP000683360"/>
    </source>
</evidence>
<keyword evidence="9" id="KW-0732">Signal</keyword>
<comment type="caution">
    <text evidence="12">The sequence shown here is derived from an EMBL/GenBank/DDBJ whole genome shotgun (WGS) entry which is preliminary data.</text>
</comment>
<comment type="similarity">
    <text evidence="1 8">Belongs to the DNA photolyase class-1 family.</text>
</comment>
<dbReference type="InterPro" id="IPR036134">
    <property type="entry name" value="Crypto/Photolyase_FAD-like_sf"/>
</dbReference>
<keyword evidence="4 8" id="KW-0157">Chromophore</keyword>
<reference evidence="12" key="1">
    <citation type="submission" date="2021-03" db="EMBL/GenBank/DDBJ databases">
        <authorList>
            <person name="Bekaert M."/>
        </authorList>
    </citation>
    <scope>NUCLEOTIDE SEQUENCE</scope>
</reference>
<protein>
    <recommendedName>
        <fullName evidence="8">Cryptochrome DASH</fullName>
    </recommendedName>
</protein>
<organism evidence="12 13">
    <name type="scientific">Mytilus edulis</name>
    <name type="common">Blue mussel</name>
    <dbReference type="NCBI Taxonomy" id="6550"/>
    <lineage>
        <taxon>Eukaryota</taxon>
        <taxon>Metazoa</taxon>
        <taxon>Spiralia</taxon>
        <taxon>Lophotrochozoa</taxon>
        <taxon>Mollusca</taxon>
        <taxon>Bivalvia</taxon>
        <taxon>Autobranchia</taxon>
        <taxon>Pteriomorphia</taxon>
        <taxon>Mytilida</taxon>
        <taxon>Mytiloidea</taxon>
        <taxon>Mytilidae</taxon>
        <taxon>Mytilinae</taxon>
        <taxon>Mytilus</taxon>
    </lineage>
</organism>
<dbReference type="PROSITE" id="PS50240">
    <property type="entry name" value="TRYPSIN_DOM"/>
    <property type="match status" value="1"/>
</dbReference>
<dbReference type="InterPro" id="IPR043504">
    <property type="entry name" value="Peptidase_S1_PA_chymotrypsin"/>
</dbReference>
<evidence type="ECO:0000256" key="2">
    <source>
        <dbReference type="ARBA" id="ARBA00022630"/>
    </source>
</evidence>
<proteinExistence type="inferred from homology"/>
<dbReference type="EMBL" id="CAJPWZ010000886">
    <property type="protein sequence ID" value="CAG2202341.1"/>
    <property type="molecule type" value="Genomic_DNA"/>
</dbReference>
<evidence type="ECO:0000256" key="3">
    <source>
        <dbReference type="ARBA" id="ARBA00022827"/>
    </source>
</evidence>
<dbReference type="InterPro" id="IPR009003">
    <property type="entry name" value="Peptidase_S1_PA"/>
</dbReference>
<dbReference type="OrthoDB" id="435881at2759"/>
<dbReference type="PROSITE" id="PS51645">
    <property type="entry name" value="PHR_CRY_ALPHA_BETA"/>
    <property type="match status" value="1"/>
</dbReference>
<dbReference type="GO" id="GO:0006508">
    <property type="term" value="P:proteolysis"/>
    <property type="evidence" value="ECO:0007669"/>
    <property type="project" value="InterPro"/>
</dbReference>
<comment type="function">
    <text evidence="8">May have a photoreceptor function.</text>
</comment>
<keyword evidence="5" id="KW-1015">Disulfide bond</keyword>
<dbReference type="CDD" id="cd00190">
    <property type="entry name" value="Tryp_SPc"/>
    <property type="match status" value="1"/>
</dbReference>
<dbReference type="NCBIfam" id="TIGR02765">
    <property type="entry name" value="crypto_DASH"/>
    <property type="match status" value="1"/>
</dbReference>
<dbReference type="InterPro" id="IPR018114">
    <property type="entry name" value="TRYPSIN_HIS"/>
</dbReference>
<evidence type="ECO:0000259" key="11">
    <source>
        <dbReference type="PROSITE" id="PS51645"/>
    </source>
</evidence>
<dbReference type="GO" id="GO:0071949">
    <property type="term" value="F:FAD binding"/>
    <property type="evidence" value="ECO:0007669"/>
    <property type="project" value="TreeGrafter"/>
</dbReference>
<keyword evidence="12" id="KW-0456">Lyase</keyword>